<dbReference type="CDD" id="cd04301">
    <property type="entry name" value="NAT_SF"/>
    <property type="match status" value="1"/>
</dbReference>
<organism evidence="4 5">
    <name type="scientific">Thermoflexibacter ruber</name>
    <dbReference type="NCBI Taxonomy" id="1003"/>
    <lineage>
        <taxon>Bacteria</taxon>
        <taxon>Pseudomonadati</taxon>
        <taxon>Bacteroidota</taxon>
        <taxon>Cytophagia</taxon>
        <taxon>Cytophagales</taxon>
        <taxon>Thermoflexibacteraceae</taxon>
        <taxon>Thermoflexibacter</taxon>
    </lineage>
</organism>
<dbReference type="PROSITE" id="PS51186">
    <property type="entry name" value="GNAT"/>
    <property type="match status" value="1"/>
</dbReference>
<evidence type="ECO:0000313" key="5">
    <source>
        <dbReference type="Proteomes" id="UP000199513"/>
    </source>
</evidence>
<keyword evidence="2" id="KW-0012">Acyltransferase</keyword>
<evidence type="ECO:0000256" key="2">
    <source>
        <dbReference type="ARBA" id="ARBA00023315"/>
    </source>
</evidence>
<dbReference type="Gene3D" id="3.40.630.30">
    <property type="match status" value="1"/>
</dbReference>
<dbReference type="GO" id="GO:0016747">
    <property type="term" value="F:acyltransferase activity, transferring groups other than amino-acyl groups"/>
    <property type="evidence" value="ECO:0007669"/>
    <property type="project" value="InterPro"/>
</dbReference>
<dbReference type="InterPro" id="IPR016181">
    <property type="entry name" value="Acyl_CoA_acyltransferase"/>
</dbReference>
<keyword evidence="1" id="KW-0808">Transferase</keyword>
<dbReference type="SUPFAM" id="SSF55729">
    <property type="entry name" value="Acyl-CoA N-acyltransferases (Nat)"/>
    <property type="match status" value="1"/>
</dbReference>
<protein>
    <recommendedName>
        <fullName evidence="3">N-acetyltransferase domain-containing protein</fullName>
    </recommendedName>
</protein>
<sequence>MTVPHRDFLRSDTLTFNFRSFISVQFRGTVIQVLQDLVKDLTDNFGRMTVTLRLTKYKVRTMSKIVIRKVTIKDLDELQKIGRQTFYETFASGNTEENMSKYLEEAFSVARLTTELSDKNAEFYFATIDENVIGYLKINFGQSQTELKDDKAVEIERIYVLKEYHGKNVGQLLYDKALAIARQKNVDYVWLGVWEQNPRAINFYKKNGFVEFDKHIFKLGDDEQTDIMMKLTLKQTSDKNGSR</sequence>
<reference evidence="4 5" key="1">
    <citation type="submission" date="2016-10" db="EMBL/GenBank/DDBJ databases">
        <authorList>
            <person name="de Groot N.N."/>
        </authorList>
    </citation>
    <scope>NUCLEOTIDE SEQUENCE [LARGE SCALE GENOMIC DNA]</scope>
    <source>
        <strain>GEY</strain>
        <strain evidence="5">DSM 9560</strain>
    </source>
</reference>
<proteinExistence type="predicted"/>
<accession>A0A1I2K6H7</accession>
<dbReference type="PANTHER" id="PTHR42919">
    <property type="entry name" value="N-ALPHA-ACETYLTRANSFERASE"/>
    <property type="match status" value="1"/>
</dbReference>
<evidence type="ECO:0000259" key="3">
    <source>
        <dbReference type="PROSITE" id="PS51186"/>
    </source>
</evidence>
<keyword evidence="5" id="KW-1185">Reference proteome</keyword>
<gene>
    <name evidence="4" type="ORF">SAMN04488541_10864</name>
</gene>
<dbReference type="Proteomes" id="UP000199513">
    <property type="component" value="Unassembled WGS sequence"/>
</dbReference>
<evidence type="ECO:0000313" key="4">
    <source>
        <dbReference type="EMBL" id="SFF61948.1"/>
    </source>
</evidence>
<dbReference type="InterPro" id="IPR000182">
    <property type="entry name" value="GNAT_dom"/>
</dbReference>
<dbReference type="PANTHER" id="PTHR42919:SF8">
    <property type="entry name" value="N-ALPHA-ACETYLTRANSFERASE 50"/>
    <property type="match status" value="1"/>
</dbReference>
<dbReference type="STRING" id="1003.SAMN04488541_10864"/>
<dbReference type="InterPro" id="IPR051556">
    <property type="entry name" value="N-term/lysine_N-AcTrnsfr"/>
</dbReference>
<name>A0A1I2K6H7_9BACT</name>
<evidence type="ECO:0000256" key="1">
    <source>
        <dbReference type="ARBA" id="ARBA00022679"/>
    </source>
</evidence>
<dbReference type="EMBL" id="FONY01000086">
    <property type="protein sequence ID" value="SFF61948.1"/>
    <property type="molecule type" value="Genomic_DNA"/>
</dbReference>
<dbReference type="Pfam" id="PF00583">
    <property type="entry name" value="Acetyltransf_1"/>
    <property type="match status" value="1"/>
</dbReference>
<dbReference type="AlphaFoldDB" id="A0A1I2K6H7"/>
<feature type="domain" description="N-acetyltransferase" evidence="3">
    <location>
        <begin position="65"/>
        <end position="234"/>
    </location>
</feature>